<sequence>MDGCKHEEQDRRVISRLGYCNHRHVSSHFCAQTTGALLIIFQVRCTFLSGHLVSLPFAFAMGSAIAWFNQMIDAQSVNWLSPGHRHPHMDDMGRKGSTHGRHRRQTTWRRATVEPQVRAISLSVCSDSRTPQTRKISCLGNQYRVSLYFSDG</sequence>
<dbReference type="AlphaFoldDB" id="A0A0D0AIF8"/>
<reference evidence="1 2" key="1">
    <citation type="submission" date="2014-04" db="EMBL/GenBank/DDBJ databases">
        <authorList>
            <consortium name="DOE Joint Genome Institute"/>
            <person name="Kuo A."/>
            <person name="Ruytinx J."/>
            <person name="Rineau F."/>
            <person name="Colpaert J."/>
            <person name="Kohler A."/>
            <person name="Nagy L.G."/>
            <person name="Floudas D."/>
            <person name="Copeland A."/>
            <person name="Barry K.W."/>
            <person name="Cichocki N."/>
            <person name="Veneault-Fourrey C."/>
            <person name="LaButti K."/>
            <person name="Lindquist E.A."/>
            <person name="Lipzen A."/>
            <person name="Lundell T."/>
            <person name="Morin E."/>
            <person name="Murat C."/>
            <person name="Sun H."/>
            <person name="Tunlid A."/>
            <person name="Henrissat B."/>
            <person name="Grigoriev I.V."/>
            <person name="Hibbett D.S."/>
            <person name="Martin F."/>
            <person name="Nordberg H.P."/>
            <person name="Cantor M.N."/>
            <person name="Hua S.X."/>
        </authorList>
    </citation>
    <scope>NUCLEOTIDE SEQUENCE [LARGE SCALE GENOMIC DNA]</scope>
    <source>
        <strain evidence="1 2">UH-Slu-Lm8-n1</strain>
    </source>
</reference>
<proteinExistence type="predicted"/>
<accession>A0A0D0AIF8</accession>
<dbReference type="EMBL" id="KN835422">
    <property type="protein sequence ID" value="KIK37914.1"/>
    <property type="molecule type" value="Genomic_DNA"/>
</dbReference>
<dbReference type="HOGENOM" id="CLU_1723546_0_0_1"/>
<organism evidence="1 2">
    <name type="scientific">Suillus luteus UH-Slu-Lm8-n1</name>
    <dbReference type="NCBI Taxonomy" id="930992"/>
    <lineage>
        <taxon>Eukaryota</taxon>
        <taxon>Fungi</taxon>
        <taxon>Dikarya</taxon>
        <taxon>Basidiomycota</taxon>
        <taxon>Agaricomycotina</taxon>
        <taxon>Agaricomycetes</taxon>
        <taxon>Agaricomycetidae</taxon>
        <taxon>Boletales</taxon>
        <taxon>Suillineae</taxon>
        <taxon>Suillaceae</taxon>
        <taxon>Suillus</taxon>
    </lineage>
</organism>
<protein>
    <submittedName>
        <fullName evidence="1">Uncharacterized protein</fullName>
    </submittedName>
</protein>
<name>A0A0D0AIF8_9AGAM</name>
<dbReference type="InParanoid" id="A0A0D0AIF8"/>
<evidence type="ECO:0000313" key="1">
    <source>
        <dbReference type="EMBL" id="KIK37914.1"/>
    </source>
</evidence>
<gene>
    <name evidence="1" type="ORF">CY34DRAFT_423157</name>
</gene>
<dbReference type="Proteomes" id="UP000054485">
    <property type="component" value="Unassembled WGS sequence"/>
</dbReference>
<reference evidence="2" key="2">
    <citation type="submission" date="2015-01" db="EMBL/GenBank/DDBJ databases">
        <title>Evolutionary Origins and Diversification of the Mycorrhizal Mutualists.</title>
        <authorList>
            <consortium name="DOE Joint Genome Institute"/>
            <consortium name="Mycorrhizal Genomics Consortium"/>
            <person name="Kohler A."/>
            <person name="Kuo A."/>
            <person name="Nagy L.G."/>
            <person name="Floudas D."/>
            <person name="Copeland A."/>
            <person name="Barry K.W."/>
            <person name="Cichocki N."/>
            <person name="Veneault-Fourrey C."/>
            <person name="LaButti K."/>
            <person name="Lindquist E.A."/>
            <person name="Lipzen A."/>
            <person name="Lundell T."/>
            <person name="Morin E."/>
            <person name="Murat C."/>
            <person name="Riley R."/>
            <person name="Ohm R."/>
            <person name="Sun H."/>
            <person name="Tunlid A."/>
            <person name="Henrissat B."/>
            <person name="Grigoriev I.V."/>
            <person name="Hibbett D.S."/>
            <person name="Martin F."/>
        </authorList>
    </citation>
    <scope>NUCLEOTIDE SEQUENCE [LARGE SCALE GENOMIC DNA]</scope>
    <source>
        <strain evidence="2">UH-Slu-Lm8-n1</strain>
    </source>
</reference>
<evidence type="ECO:0000313" key="2">
    <source>
        <dbReference type="Proteomes" id="UP000054485"/>
    </source>
</evidence>
<keyword evidence="2" id="KW-1185">Reference proteome</keyword>